<gene>
    <name evidence="2" type="ORF">AVDCRST_MAG40-2246</name>
</gene>
<feature type="compositionally biased region" description="Basic residues" evidence="1">
    <location>
        <begin position="1"/>
        <end position="25"/>
    </location>
</feature>
<evidence type="ECO:0000256" key="1">
    <source>
        <dbReference type="SAM" id="MobiDB-lite"/>
    </source>
</evidence>
<feature type="compositionally biased region" description="Low complexity" evidence="1">
    <location>
        <begin position="101"/>
        <end position="117"/>
    </location>
</feature>
<accession>A0A6J4LTG4</accession>
<dbReference type="EMBL" id="CADCTX010000656">
    <property type="protein sequence ID" value="CAA9337646.1"/>
    <property type="molecule type" value="Genomic_DNA"/>
</dbReference>
<organism evidence="2">
    <name type="scientific">uncultured Gemmatimonadaceae bacterium</name>
    <dbReference type="NCBI Taxonomy" id="246130"/>
    <lineage>
        <taxon>Bacteria</taxon>
        <taxon>Pseudomonadati</taxon>
        <taxon>Gemmatimonadota</taxon>
        <taxon>Gemmatimonadia</taxon>
        <taxon>Gemmatimonadales</taxon>
        <taxon>Gemmatimonadaceae</taxon>
        <taxon>environmental samples</taxon>
    </lineage>
</organism>
<dbReference type="AlphaFoldDB" id="A0A6J4LTG4"/>
<feature type="compositionally biased region" description="Basic residues" evidence="1">
    <location>
        <begin position="89"/>
        <end position="100"/>
    </location>
</feature>
<protein>
    <submittedName>
        <fullName evidence="2">Uncharacterized protein</fullName>
    </submittedName>
</protein>
<proteinExistence type="predicted"/>
<feature type="non-terminal residue" evidence="2">
    <location>
        <position position="1"/>
    </location>
</feature>
<reference evidence="2" key="1">
    <citation type="submission" date="2020-02" db="EMBL/GenBank/DDBJ databases">
        <authorList>
            <person name="Meier V. D."/>
        </authorList>
    </citation>
    <scope>NUCLEOTIDE SEQUENCE</scope>
    <source>
        <strain evidence="2">AVDCRST_MAG40</strain>
    </source>
</reference>
<name>A0A6J4LTG4_9BACT</name>
<evidence type="ECO:0000313" key="2">
    <source>
        <dbReference type="EMBL" id="CAA9337646.1"/>
    </source>
</evidence>
<feature type="region of interest" description="Disordered" evidence="1">
    <location>
        <begin position="1"/>
        <end position="132"/>
    </location>
</feature>
<feature type="non-terminal residue" evidence="2">
    <location>
        <position position="152"/>
    </location>
</feature>
<sequence length="152" mass="16428">DPHRPARPARRRPGRQRRHGCRRSARAAVAPAPCRRRTPGRGWGGGRRGRCGRLPTPADHRRPALPGARVRAGRGRRVSLDEEPDVRRFRGRGHRRRGRARVGAGARPAGPARRVPGSGPDSGRGAGAAGTLRHGLRRLHGACGPVARAQRV</sequence>